<organism evidence="6 7">
    <name type="scientific">Paramicrosporidium saccamoebae</name>
    <dbReference type="NCBI Taxonomy" id="1246581"/>
    <lineage>
        <taxon>Eukaryota</taxon>
        <taxon>Fungi</taxon>
        <taxon>Fungi incertae sedis</taxon>
        <taxon>Cryptomycota</taxon>
        <taxon>Cryptomycota incertae sedis</taxon>
        <taxon>Paramicrosporidium</taxon>
    </lineage>
</organism>
<protein>
    <submittedName>
        <fullName evidence="6">Uncharacterized protein</fullName>
    </submittedName>
</protein>
<dbReference type="GO" id="GO:0006891">
    <property type="term" value="P:intra-Golgi vesicle-mediated transport"/>
    <property type="evidence" value="ECO:0007669"/>
    <property type="project" value="TreeGrafter"/>
</dbReference>
<dbReference type="InterPro" id="IPR056913">
    <property type="entry name" value="TRAPPC10/Trs130_N"/>
</dbReference>
<dbReference type="InterPro" id="IPR045126">
    <property type="entry name" value="TRAPPC10/Trs130"/>
</dbReference>
<evidence type="ECO:0000256" key="1">
    <source>
        <dbReference type="ARBA" id="ARBA00004555"/>
    </source>
</evidence>
<evidence type="ECO:0000313" key="7">
    <source>
        <dbReference type="Proteomes" id="UP000240830"/>
    </source>
</evidence>
<dbReference type="AlphaFoldDB" id="A0A2H9TLH4"/>
<evidence type="ECO:0000256" key="2">
    <source>
        <dbReference type="ARBA" id="ARBA00022448"/>
    </source>
</evidence>
<sequence>MNHEDPNHLWPYFYEELLKRLKLKRAEPGASSSPASTHGAASFPLQGIEFSPFSEDSFTRRDILKLHLQQHVHVCLVACEELETYKKVVLSHVAKWLEVVHARRNQHTVLIQVTSSNATHDIVNSRSKPISRADLVLERLSTDFGGNKCNRIVQLRLKDMHDAGWSSTLDALSDAVYASFWAHMAGMEDDVRRLAGQKDLPGWNFCTFFITSEVLALSYSSIGFYERSLVVYDDLFKMFQEILMDNRPLSNDQSMQWALKPGKLSVDNLPSILFEPPTSSIREAIMQSSSNVYDFSMYLFGCRLRLWRELKKPVEMLKRATLFIIELANMTCDSDHREQSAAWTFDISLLILSVAEEISAKETKPSKDQTAYLFARGELCALARRQLDWTLSRFFAAFIDGRSVALQPNILQAAGSTKLHDFVVTKMSKWNEITDAVDIFLSCYVFLTKETIAGLIPKRLNRRISMSNCELAVIECLCGEYMEAETKLTTLIGPQRSENWPYLLCRLFELRAACRKCLGKQGDAIEDILEAWSVGIIMAENVDRILPELSVLIRESQNTLQVPMDPFFRFHPFKSQQDDSLRTDKLLAFVDWPYQYPLELDFVELVLAKDRCDIVFRAESSSLLSPGTFTPVGMTIGIGSVRFVKDFLTLPKKQSIEIRNEPSVLSISLEIPSKVLNTFDHKVTSGTLSLVPTDSELRLPTEVAWSGDAVEAQVTKVNNQLIALPKIPPQSCRKTALYLPDNARGRIEFNAQVQLKTSDQQDHHISQLVGIEILSPWKYHTKSCYLTGDQTLEQFAVSLSDGQAPLKLSESWFEFSDGLKGYFCRHDITFYRIVPRTITETVQHLALKTDLFPALTFYAPLLAKSSPTGIITATLSACISSLKVGTHLPASVEISLLRSETSILESWAVDVKYELDYSPDCWLLSGKVIGNVQLSRECPSIKQTFDLVPIRPGTLGLPTVQLNWSASSIPDIYVETKVISVPHICQVFPGKIDSRTIILSSGNDQGSIST</sequence>
<feature type="domain" description="TRAPPC10/Trs130 C-terminal" evidence="4">
    <location>
        <begin position="881"/>
        <end position="963"/>
    </location>
</feature>
<dbReference type="InterPro" id="IPR022233">
    <property type="entry name" value="TRAPPC10/Trs130_C"/>
</dbReference>
<comment type="subcellular location">
    <subcellularLocation>
        <location evidence="1">Golgi apparatus</location>
    </subcellularLocation>
</comment>
<dbReference type="Proteomes" id="UP000240830">
    <property type="component" value="Unassembled WGS sequence"/>
</dbReference>
<reference evidence="6 7" key="1">
    <citation type="submission" date="2016-10" db="EMBL/GenBank/DDBJ databases">
        <title>The genome of Paramicrosporidium saccamoebae is the missing link in understanding Cryptomycota and Microsporidia evolution.</title>
        <authorList>
            <person name="Quandt C.A."/>
            <person name="Beaudet D."/>
            <person name="Corsaro D."/>
            <person name="Michel R."/>
            <person name="Corradi N."/>
            <person name="James T."/>
        </authorList>
    </citation>
    <scope>NUCLEOTIDE SEQUENCE [LARGE SCALE GENOMIC DNA]</scope>
    <source>
        <strain evidence="6 7">KSL3</strain>
    </source>
</reference>
<proteinExistence type="predicted"/>
<keyword evidence="7" id="KW-1185">Reference proteome</keyword>
<accession>A0A2H9TLH4</accession>
<dbReference type="EMBL" id="MTSL01000112">
    <property type="protein sequence ID" value="PJF18621.1"/>
    <property type="molecule type" value="Genomic_DNA"/>
</dbReference>
<dbReference type="PANTHER" id="PTHR13251:SF3">
    <property type="entry name" value="TRAFFICKING PROTEIN PARTICLE COMPLEX SUBUNIT 10"/>
    <property type="match status" value="1"/>
</dbReference>
<dbReference type="Pfam" id="PF12584">
    <property type="entry name" value="TRAPPC10"/>
    <property type="match status" value="1"/>
</dbReference>
<dbReference type="GO" id="GO:1990071">
    <property type="term" value="C:TRAPPII protein complex"/>
    <property type="evidence" value="ECO:0007669"/>
    <property type="project" value="InterPro"/>
</dbReference>
<name>A0A2H9TLH4_9FUNG</name>
<comment type="caution">
    <text evidence="6">The sequence shown here is derived from an EMBL/GenBank/DDBJ whole genome shotgun (WGS) entry which is preliminary data.</text>
</comment>
<evidence type="ECO:0000313" key="6">
    <source>
        <dbReference type="EMBL" id="PJF18621.1"/>
    </source>
</evidence>
<evidence type="ECO:0000259" key="5">
    <source>
        <dbReference type="Pfam" id="PF23036"/>
    </source>
</evidence>
<dbReference type="Pfam" id="PF23036">
    <property type="entry name" value="TRAPPC10_1st"/>
    <property type="match status" value="1"/>
</dbReference>
<dbReference type="OrthoDB" id="10256906at2759"/>
<evidence type="ECO:0000256" key="3">
    <source>
        <dbReference type="ARBA" id="ARBA00023034"/>
    </source>
</evidence>
<keyword evidence="3" id="KW-0333">Golgi apparatus</keyword>
<gene>
    <name evidence="6" type="ORF">PSACC_01562</name>
</gene>
<keyword evidence="2" id="KW-0813">Transport</keyword>
<dbReference type="GO" id="GO:0034498">
    <property type="term" value="P:early endosome to Golgi transport"/>
    <property type="evidence" value="ECO:0007669"/>
    <property type="project" value="TreeGrafter"/>
</dbReference>
<dbReference type="PANTHER" id="PTHR13251">
    <property type="entry name" value="EPILEPSY HOLOPROSENCEPHALY CANDIDATE 1/TMEM1"/>
    <property type="match status" value="1"/>
</dbReference>
<evidence type="ECO:0000259" key="4">
    <source>
        <dbReference type="Pfam" id="PF12584"/>
    </source>
</evidence>
<feature type="domain" description="TRAPPC10/Trs130 N-terminal" evidence="5">
    <location>
        <begin position="7"/>
        <end position="316"/>
    </location>
</feature>
<dbReference type="STRING" id="1246581.A0A2H9TLH4"/>
<dbReference type="GO" id="GO:0005829">
    <property type="term" value="C:cytosol"/>
    <property type="evidence" value="ECO:0007669"/>
    <property type="project" value="GOC"/>
</dbReference>